<keyword evidence="1" id="KW-0812">Transmembrane</keyword>
<feature type="transmembrane region" description="Helical" evidence="1">
    <location>
        <begin position="88"/>
        <end position="108"/>
    </location>
</feature>
<protein>
    <submittedName>
        <fullName evidence="4">Uncharacterized protein LOC112904545 isoform X1</fullName>
    </submittedName>
</protein>
<evidence type="ECO:0000313" key="4">
    <source>
        <dbReference type="RefSeq" id="XP_025830538.1"/>
    </source>
</evidence>
<feature type="signal peptide" evidence="2">
    <location>
        <begin position="1"/>
        <end position="18"/>
    </location>
</feature>
<evidence type="ECO:0000313" key="3">
    <source>
        <dbReference type="Proteomes" id="UP000192223"/>
    </source>
</evidence>
<dbReference type="Proteomes" id="UP000192223">
    <property type="component" value="Unplaced"/>
</dbReference>
<keyword evidence="1" id="KW-1133">Transmembrane helix</keyword>
<name>A0A7F5R4Q4_AGRPL</name>
<dbReference type="AlphaFoldDB" id="A0A7F5R4Q4"/>
<reference evidence="4" key="1">
    <citation type="submission" date="2025-08" db="UniProtKB">
        <authorList>
            <consortium name="RefSeq"/>
        </authorList>
    </citation>
    <scope>IDENTIFICATION</scope>
    <source>
        <tissue evidence="4">Entire body</tissue>
    </source>
</reference>
<evidence type="ECO:0000256" key="1">
    <source>
        <dbReference type="SAM" id="Phobius"/>
    </source>
</evidence>
<dbReference type="InParanoid" id="A0A7F5R4Q4"/>
<dbReference type="GeneID" id="112904545"/>
<keyword evidence="1" id="KW-0472">Membrane</keyword>
<keyword evidence="3" id="KW-1185">Reference proteome</keyword>
<evidence type="ECO:0000256" key="2">
    <source>
        <dbReference type="SAM" id="SignalP"/>
    </source>
</evidence>
<dbReference type="RefSeq" id="XP_025830538.1">
    <property type="nucleotide sequence ID" value="XM_025974753.1"/>
</dbReference>
<organism evidence="3 4">
    <name type="scientific">Agrilus planipennis</name>
    <name type="common">Emerald ash borer</name>
    <name type="synonym">Agrilus marcopoli</name>
    <dbReference type="NCBI Taxonomy" id="224129"/>
    <lineage>
        <taxon>Eukaryota</taxon>
        <taxon>Metazoa</taxon>
        <taxon>Ecdysozoa</taxon>
        <taxon>Arthropoda</taxon>
        <taxon>Hexapoda</taxon>
        <taxon>Insecta</taxon>
        <taxon>Pterygota</taxon>
        <taxon>Neoptera</taxon>
        <taxon>Endopterygota</taxon>
        <taxon>Coleoptera</taxon>
        <taxon>Polyphaga</taxon>
        <taxon>Elateriformia</taxon>
        <taxon>Buprestoidea</taxon>
        <taxon>Buprestidae</taxon>
        <taxon>Agrilinae</taxon>
        <taxon>Agrilus</taxon>
    </lineage>
</organism>
<keyword evidence="2" id="KW-0732">Signal</keyword>
<proteinExistence type="predicted"/>
<gene>
    <name evidence="4" type="primary">LOC112904545</name>
</gene>
<accession>A0A7F5R4Q4</accession>
<sequence>MKVLALLIFFVCIQLAYPTPWSHSVDEDEETSHSLIKNIFNPVKLVLNIPKFIIRRIINVVLLPLKIVIFPVKVVLQIVLLPYRFVRWILKILLFPLRALSFIIGEVFGELMN</sequence>
<feature type="chain" id="PRO_5028995339" evidence="2">
    <location>
        <begin position="19"/>
        <end position="113"/>
    </location>
</feature>
<dbReference type="KEGG" id="apln:112904545"/>
<feature type="transmembrane region" description="Helical" evidence="1">
    <location>
        <begin position="53"/>
        <end position="76"/>
    </location>
</feature>